<proteinExistence type="inferred from homology"/>
<dbReference type="RefSeq" id="WP_380706135.1">
    <property type="nucleotide sequence ID" value="NZ_JBHSAP010000018.1"/>
</dbReference>
<dbReference type="InterPro" id="IPR007353">
    <property type="entry name" value="DUF421"/>
</dbReference>
<evidence type="ECO:0000313" key="9">
    <source>
        <dbReference type="EMBL" id="MFC4078326.1"/>
    </source>
</evidence>
<dbReference type="EMBL" id="JBHSAP010000018">
    <property type="protein sequence ID" value="MFC4078326.1"/>
    <property type="molecule type" value="Genomic_DNA"/>
</dbReference>
<name>A0ABV8JM91_9BACL</name>
<dbReference type="PANTHER" id="PTHR34582:SF6">
    <property type="entry name" value="UPF0702 TRANSMEMBRANE PROTEIN YCAP"/>
    <property type="match status" value="1"/>
</dbReference>
<accession>A0ABV8JM91</accession>
<evidence type="ECO:0000256" key="4">
    <source>
        <dbReference type="ARBA" id="ARBA00022692"/>
    </source>
</evidence>
<keyword evidence="10" id="KW-1185">Reference proteome</keyword>
<gene>
    <name evidence="9" type="ORF">ACFOUO_16130</name>
</gene>
<dbReference type="PANTHER" id="PTHR34582">
    <property type="entry name" value="UPF0702 TRANSMEMBRANE PROTEIN YCAP"/>
    <property type="match status" value="1"/>
</dbReference>
<evidence type="ECO:0000256" key="6">
    <source>
        <dbReference type="ARBA" id="ARBA00023136"/>
    </source>
</evidence>
<feature type="transmembrane region" description="Helical" evidence="7">
    <location>
        <begin position="33"/>
        <end position="52"/>
    </location>
</feature>
<dbReference type="Gene3D" id="3.30.240.20">
    <property type="entry name" value="bsu07140 like domains"/>
    <property type="match status" value="2"/>
</dbReference>
<comment type="caution">
    <text evidence="9">The sequence shown here is derived from an EMBL/GenBank/DDBJ whole genome shotgun (WGS) entry which is preliminary data.</text>
</comment>
<feature type="transmembrane region" description="Helical" evidence="7">
    <location>
        <begin position="58"/>
        <end position="79"/>
    </location>
</feature>
<protein>
    <submittedName>
        <fullName evidence="9">DUF421 domain-containing protein</fullName>
    </submittedName>
</protein>
<keyword evidence="3" id="KW-1003">Cell membrane</keyword>
<evidence type="ECO:0000256" key="2">
    <source>
        <dbReference type="ARBA" id="ARBA00006448"/>
    </source>
</evidence>
<feature type="transmembrane region" description="Helical" evidence="7">
    <location>
        <begin position="6"/>
        <end position="26"/>
    </location>
</feature>
<evidence type="ECO:0000313" key="10">
    <source>
        <dbReference type="Proteomes" id="UP001595843"/>
    </source>
</evidence>
<organism evidence="9 10">
    <name type="scientific">Salinithrix halophila</name>
    <dbReference type="NCBI Taxonomy" id="1485204"/>
    <lineage>
        <taxon>Bacteria</taxon>
        <taxon>Bacillati</taxon>
        <taxon>Bacillota</taxon>
        <taxon>Bacilli</taxon>
        <taxon>Bacillales</taxon>
        <taxon>Thermoactinomycetaceae</taxon>
        <taxon>Salinithrix</taxon>
    </lineage>
</organism>
<dbReference type="InterPro" id="IPR023090">
    <property type="entry name" value="UPF0702_alpha/beta_dom_sf"/>
</dbReference>
<evidence type="ECO:0000256" key="5">
    <source>
        <dbReference type="ARBA" id="ARBA00022989"/>
    </source>
</evidence>
<evidence type="ECO:0000259" key="8">
    <source>
        <dbReference type="Pfam" id="PF04239"/>
    </source>
</evidence>
<evidence type="ECO:0000256" key="1">
    <source>
        <dbReference type="ARBA" id="ARBA00004651"/>
    </source>
</evidence>
<keyword evidence="6 7" id="KW-0472">Membrane</keyword>
<evidence type="ECO:0000256" key="7">
    <source>
        <dbReference type="SAM" id="Phobius"/>
    </source>
</evidence>
<keyword evidence="5 7" id="KW-1133">Transmembrane helix</keyword>
<comment type="similarity">
    <text evidence="2">Belongs to the UPF0702 family.</text>
</comment>
<feature type="domain" description="YetF C-terminal" evidence="8">
    <location>
        <begin position="82"/>
        <end position="205"/>
    </location>
</feature>
<dbReference type="Pfam" id="PF04239">
    <property type="entry name" value="DUF421"/>
    <property type="match status" value="1"/>
</dbReference>
<dbReference type="Proteomes" id="UP001595843">
    <property type="component" value="Unassembled WGS sequence"/>
</dbReference>
<evidence type="ECO:0000256" key="3">
    <source>
        <dbReference type="ARBA" id="ARBA00022475"/>
    </source>
</evidence>
<sequence length="219" mass="25251">MAELWITLLRTIVIYFFILVIMRLMGKREIGKLSVFDLVVSIMIAEFAVLSVEDVKVSILKGMIPIVVMFSIQVFLAYISMKSSPIRHLIEGTPTTLIKNGKIQEKNMRKLRYNVDDLMLQLRESNIANVADVEFAILETTGKLSVFERKADGAQKRVRLPIPLIIDGRVQEDGLDRIGEDRSWLSRQLQQYGYQDIHEIFFASIDDRGRLYIDLRNDE</sequence>
<comment type="subcellular location">
    <subcellularLocation>
        <location evidence="1">Cell membrane</location>
        <topology evidence="1">Multi-pass membrane protein</topology>
    </subcellularLocation>
</comment>
<reference evidence="10" key="1">
    <citation type="journal article" date="2019" name="Int. J. Syst. Evol. Microbiol.">
        <title>The Global Catalogue of Microorganisms (GCM) 10K type strain sequencing project: providing services to taxonomists for standard genome sequencing and annotation.</title>
        <authorList>
            <consortium name="The Broad Institute Genomics Platform"/>
            <consortium name="The Broad Institute Genome Sequencing Center for Infectious Disease"/>
            <person name="Wu L."/>
            <person name="Ma J."/>
        </authorList>
    </citation>
    <scope>NUCLEOTIDE SEQUENCE [LARGE SCALE GENOMIC DNA]</scope>
    <source>
        <strain evidence="10">IBRC-M 10813</strain>
    </source>
</reference>
<keyword evidence="4 7" id="KW-0812">Transmembrane</keyword>